<sequence>VLVITYLETAKAIFARDQIVCFLLSIILTFLHRSSDIIKAPDLCCSLRLLQGHLHTKSQHRTSKKQKE</sequence>
<dbReference type="EMBL" id="CAXIEN010000001">
    <property type="protein sequence ID" value="CAL1260790.1"/>
    <property type="molecule type" value="Genomic_DNA"/>
</dbReference>
<proteinExistence type="predicted"/>
<evidence type="ECO:0000313" key="2">
    <source>
        <dbReference type="Proteomes" id="UP001497382"/>
    </source>
</evidence>
<dbReference type="AlphaFoldDB" id="A0AAV1YPD8"/>
<organism evidence="1 2">
    <name type="scientific">Larinioides sclopetarius</name>
    <dbReference type="NCBI Taxonomy" id="280406"/>
    <lineage>
        <taxon>Eukaryota</taxon>
        <taxon>Metazoa</taxon>
        <taxon>Ecdysozoa</taxon>
        <taxon>Arthropoda</taxon>
        <taxon>Chelicerata</taxon>
        <taxon>Arachnida</taxon>
        <taxon>Araneae</taxon>
        <taxon>Araneomorphae</taxon>
        <taxon>Entelegynae</taxon>
        <taxon>Araneoidea</taxon>
        <taxon>Araneidae</taxon>
        <taxon>Larinioides</taxon>
    </lineage>
</organism>
<keyword evidence="2" id="KW-1185">Reference proteome</keyword>
<reference evidence="1 2" key="1">
    <citation type="submission" date="2024-04" db="EMBL/GenBank/DDBJ databases">
        <authorList>
            <person name="Rising A."/>
            <person name="Reimegard J."/>
            <person name="Sonavane S."/>
            <person name="Akerstrom W."/>
            <person name="Nylinder S."/>
            <person name="Hedman E."/>
            <person name="Kallberg Y."/>
        </authorList>
    </citation>
    <scope>NUCLEOTIDE SEQUENCE [LARGE SCALE GENOMIC DNA]</scope>
</reference>
<feature type="non-terminal residue" evidence="1">
    <location>
        <position position="1"/>
    </location>
</feature>
<comment type="caution">
    <text evidence="1">The sequence shown here is derived from an EMBL/GenBank/DDBJ whole genome shotgun (WGS) entry which is preliminary data.</text>
</comment>
<accession>A0AAV1YPD8</accession>
<dbReference type="Proteomes" id="UP001497382">
    <property type="component" value="Unassembled WGS sequence"/>
</dbReference>
<gene>
    <name evidence="1" type="ORF">LARSCL_LOCUS40</name>
</gene>
<name>A0AAV1YPD8_9ARAC</name>
<evidence type="ECO:0000313" key="1">
    <source>
        <dbReference type="EMBL" id="CAL1260790.1"/>
    </source>
</evidence>
<protein>
    <submittedName>
        <fullName evidence="1">Uncharacterized protein</fullName>
    </submittedName>
</protein>